<protein>
    <submittedName>
        <fullName evidence="3">Uncharacterized protein YciI</fullName>
    </submittedName>
</protein>
<feature type="domain" description="YCII-related" evidence="2">
    <location>
        <begin position="1"/>
        <end position="82"/>
    </location>
</feature>
<dbReference type="PANTHER" id="PTHR37828">
    <property type="entry name" value="GSR2449 PROTEIN"/>
    <property type="match status" value="1"/>
</dbReference>
<dbReference type="EMBL" id="SMGD01000011">
    <property type="protein sequence ID" value="TCK58989.1"/>
    <property type="molecule type" value="Genomic_DNA"/>
</dbReference>
<comment type="similarity">
    <text evidence="1">Belongs to the YciI family.</text>
</comment>
<dbReference type="Proteomes" id="UP000295565">
    <property type="component" value="Unassembled WGS sequence"/>
</dbReference>
<organism evidence="3 4">
    <name type="scientific">Celerinatantimonas diazotrophica</name>
    <dbReference type="NCBI Taxonomy" id="412034"/>
    <lineage>
        <taxon>Bacteria</taxon>
        <taxon>Pseudomonadati</taxon>
        <taxon>Pseudomonadota</taxon>
        <taxon>Gammaproteobacteria</taxon>
        <taxon>Celerinatantimonadaceae</taxon>
        <taxon>Celerinatantimonas</taxon>
    </lineage>
</organism>
<evidence type="ECO:0000256" key="1">
    <source>
        <dbReference type="ARBA" id="ARBA00007689"/>
    </source>
</evidence>
<keyword evidence="4" id="KW-1185">Reference proteome</keyword>
<evidence type="ECO:0000313" key="3">
    <source>
        <dbReference type="EMBL" id="TCK58989.1"/>
    </source>
</evidence>
<dbReference type="SUPFAM" id="SSF54909">
    <property type="entry name" value="Dimeric alpha+beta barrel"/>
    <property type="match status" value="1"/>
</dbReference>
<evidence type="ECO:0000259" key="2">
    <source>
        <dbReference type="Pfam" id="PF03795"/>
    </source>
</evidence>
<accession>A0A4R1K7E7</accession>
<reference evidence="3 4" key="1">
    <citation type="submission" date="2019-03" db="EMBL/GenBank/DDBJ databases">
        <title>Genomic Encyclopedia of Type Strains, Phase IV (KMG-IV): sequencing the most valuable type-strain genomes for metagenomic binning, comparative biology and taxonomic classification.</title>
        <authorList>
            <person name="Goeker M."/>
        </authorList>
    </citation>
    <scope>NUCLEOTIDE SEQUENCE [LARGE SCALE GENOMIC DNA]</scope>
    <source>
        <strain evidence="3 4">DSM 18577</strain>
    </source>
</reference>
<dbReference type="AlphaFoldDB" id="A0A4R1K7E7"/>
<dbReference type="OrthoDB" id="9814407at2"/>
<dbReference type="InterPro" id="IPR005545">
    <property type="entry name" value="YCII"/>
</dbReference>
<evidence type="ECO:0000313" key="4">
    <source>
        <dbReference type="Proteomes" id="UP000295565"/>
    </source>
</evidence>
<gene>
    <name evidence="3" type="ORF">EV690_1152</name>
</gene>
<sequence>MFIVSLTYLCDLAKVDAHLVAHRQYLDDLYAQGKLLLSGGKKPRDGGIILAHNVTREELNELLTQDPFYQQGVARYEVTEFTPRQTAENMAFLVN</sequence>
<dbReference type="InterPro" id="IPR011008">
    <property type="entry name" value="Dimeric_a/b-barrel"/>
</dbReference>
<dbReference type="PANTHER" id="PTHR37828:SF1">
    <property type="entry name" value="YCII-RELATED DOMAIN-CONTAINING PROTEIN"/>
    <property type="match status" value="1"/>
</dbReference>
<dbReference type="Pfam" id="PF03795">
    <property type="entry name" value="YCII"/>
    <property type="match status" value="1"/>
</dbReference>
<dbReference type="RefSeq" id="WP_131911924.1">
    <property type="nucleotide sequence ID" value="NZ_OU594967.1"/>
</dbReference>
<name>A0A4R1K7E7_9GAMM</name>
<proteinExistence type="inferred from homology"/>
<comment type="caution">
    <text evidence="3">The sequence shown here is derived from an EMBL/GenBank/DDBJ whole genome shotgun (WGS) entry which is preliminary data.</text>
</comment>
<dbReference type="Gene3D" id="3.30.70.1060">
    <property type="entry name" value="Dimeric alpha+beta barrel"/>
    <property type="match status" value="1"/>
</dbReference>